<feature type="compositionally biased region" description="Low complexity" evidence="1">
    <location>
        <begin position="66"/>
        <end position="83"/>
    </location>
</feature>
<dbReference type="GO" id="GO:0045040">
    <property type="term" value="P:protein insertion into mitochondrial outer membrane"/>
    <property type="evidence" value="ECO:0007669"/>
    <property type="project" value="InterPro"/>
</dbReference>
<dbReference type="EnsemblFungi" id="MVLG_06042T0">
    <property type="protein sequence ID" value="MVLG_06042T0"/>
    <property type="gene ID" value="MVLG_06042"/>
</dbReference>
<dbReference type="InterPro" id="IPR037652">
    <property type="entry name" value="Mim2"/>
</dbReference>
<dbReference type="HOGENOM" id="CLU_1355561_0_0_1"/>
<feature type="region of interest" description="Disordered" evidence="1">
    <location>
        <begin position="1"/>
        <end position="83"/>
    </location>
</feature>
<evidence type="ECO:0000313" key="2">
    <source>
        <dbReference type="EMBL" id="KDE03480.1"/>
    </source>
</evidence>
<protein>
    <submittedName>
        <fullName evidence="2 3">Uncharacterized protein</fullName>
    </submittedName>
</protein>
<dbReference type="InParanoid" id="U5HG21"/>
<organism evidence="2">
    <name type="scientific">Microbotryum lychnidis-dioicae (strain p1A1 Lamole / MvSl-1064)</name>
    <name type="common">Anther smut fungus</name>
    <dbReference type="NCBI Taxonomy" id="683840"/>
    <lineage>
        <taxon>Eukaryota</taxon>
        <taxon>Fungi</taxon>
        <taxon>Dikarya</taxon>
        <taxon>Basidiomycota</taxon>
        <taxon>Pucciniomycotina</taxon>
        <taxon>Microbotryomycetes</taxon>
        <taxon>Microbotryales</taxon>
        <taxon>Microbotryaceae</taxon>
        <taxon>Microbotryum</taxon>
    </lineage>
</organism>
<keyword evidence="4" id="KW-1185">Reference proteome</keyword>
<dbReference type="OMA" id="NTRIEPT"/>
<dbReference type="EMBL" id="AEIJ01000674">
    <property type="status" value="NOT_ANNOTATED_CDS"/>
    <property type="molecule type" value="Genomic_DNA"/>
</dbReference>
<reference evidence="2" key="2">
    <citation type="submission" date="2010-11" db="EMBL/GenBank/DDBJ databases">
        <authorList>
            <consortium name="The Broad Institute Genome Sequencing Platform"/>
            <person name="Earl A."/>
            <person name="Ward D."/>
            <person name="Feldgarden M."/>
            <person name="Gevers D."/>
            <person name="Butler R."/>
            <person name="Young S.K."/>
            <person name="Zeng Q."/>
            <person name="Gargeya S."/>
            <person name="Fitzgerald M."/>
            <person name="Haas B."/>
            <person name="Abouelleil A."/>
            <person name="Alvarado L."/>
            <person name="Arachchi H.M."/>
            <person name="Berlin A."/>
            <person name="Brown A."/>
            <person name="Chapman S.B."/>
            <person name="Chen Z."/>
            <person name="Dunbar C."/>
            <person name="Freedman E."/>
            <person name="Gearin G."/>
            <person name="Gellesch M."/>
            <person name="Goldberg J."/>
            <person name="Griggs A."/>
            <person name="Gujja S."/>
            <person name="Heilman E."/>
            <person name="Heiman D."/>
            <person name="Howarth C."/>
            <person name="Larson L."/>
            <person name="Lui A."/>
            <person name="MacDonald P.J.P."/>
            <person name="Mehta T."/>
            <person name="Montmayeur A."/>
            <person name="Murphy C."/>
            <person name="Neiman D."/>
            <person name="Pearson M."/>
            <person name="Priest M."/>
            <person name="Roberts A."/>
            <person name="Saif S."/>
            <person name="Shea T."/>
            <person name="Shenoy N."/>
            <person name="Sisk P."/>
            <person name="Stolte C."/>
            <person name="Sykes S."/>
            <person name="White J."/>
            <person name="Yandava C."/>
            <person name="Wortman J."/>
            <person name="Nusbaum C."/>
            <person name="Birren B."/>
        </authorList>
    </citation>
    <scope>NUCLEOTIDE SEQUENCE</scope>
    <source>
        <strain evidence="2">P1A1 Lamole</strain>
    </source>
</reference>
<feature type="compositionally biased region" description="Polar residues" evidence="1">
    <location>
        <begin position="46"/>
        <end position="55"/>
    </location>
</feature>
<evidence type="ECO:0000256" key="1">
    <source>
        <dbReference type="SAM" id="MobiDB-lite"/>
    </source>
</evidence>
<reference evidence="3" key="4">
    <citation type="submission" date="2015-06" db="UniProtKB">
        <authorList>
            <consortium name="EnsemblFungi"/>
        </authorList>
    </citation>
    <scope>IDENTIFICATION</scope>
</reference>
<reference evidence="4" key="1">
    <citation type="submission" date="2010-11" db="EMBL/GenBank/DDBJ databases">
        <title>The genome sequence of Microbotryum violaceum strain p1A1 Lamole.</title>
        <authorList>
            <person name="Cuomo C."/>
            <person name="Perlin M."/>
            <person name="Young S.K."/>
            <person name="Zeng Q."/>
            <person name="Gargeya S."/>
            <person name="Alvarado L."/>
            <person name="Berlin A."/>
            <person name="Chapman S.B."/>
            <person name="Chen Z."/>
            <person name="Freedman E."/>
            <person name="Gellesch M."/>
            <person name="Goldberg J."/>
            <person name="Griggs A."/>
            <person name="Gujja S."/>
            <person name="Heilman E."/>
            <person name="Heiman D."/>
            <person name="Howarth C."/>
            <person name="Mehta T."/>
            <person name="Neiman D."/>
            <person name="Pearson M."/>
            <person name="Roberts A."/>
            <person name="Saif S."/>
            <person name="Shea T."/>
            <person name="Shenoy N."/>
            <person name="Sisk P."/>
            <person name="Stolte C."/>
            <person name="Sykes S."/>
            <person name="White J."/>
            <person name="Yandava C."/>
            <person name="Haas B."/>
            <person name="Nusbaum C."/>
            <person name="Birren B."/>
        </authorList>
    </citation>
    <scope>NUCLEOTIDE SEQUENCE [LARGE SCALE GENOMIC DNA]</scope>
    <source>
        <strain evidence="4">p1A1 Lamole</strain>
    </source>
</reference>
<dbReference type="GO" id="GO:0005741">
    <property type="term" value="C:mitochondrial outer membrane"/>
    <property type="evidence" value="ECO:0007669"/>
    <property type="project" value="TreeGrafter"/>
</dbReference>
<dbReference type="AlphaFoldDB" id="U5HG21"/>
<dbReference type="EMBL" id="GL541738">
    <property type="protein sequence ID" value="KDE03480.1"/>
    <property type="molecule type" value="Genomic_DNA"/>
</dbReference>
<accession>U5HG21</accession>
<dbReference type="STRING" id="683840.U5HG21"/>
<gene>
    <name evidence="2" type="ORF">MVLG_06042</name>
</gene>
<dbReference type="Proteomes" id="UP000017200">
    <property type="component" value="Unassembled WGS sequence"/>
</dbReference>
<dbReference type="PANTHER" id="PTHR28230">
    <property type="entry name" value="CHROMOSOME 1, WHOLE GENOME SHOTGUN SEQUENCE"/>
    <property type="match status" value="1"/>
</dbReference>
<reference evidence="2 4" key="3">
    <citation type="journal article" date="2015" name="BMC Genomics">
        <title>Sex and parasites: genomic and transcriptomic analysis of Microbotryum lychnidis-dioicae, the biotrophic and plant-castrating anther smut fungus.</title>
        <authorList>
            <person name="Perlin M.H."/>
            <person name="Amselem J."/>
            <person name="Fontanillas E."/>
            <person name="Toh S.S."/>
            <person name="Chen Z."/>
            <person name="Goldberg J."/>
            <person name="Duplessis S."/>
            <person name="Henrissat B."/>
            <person name="Young S."/>
            <person name="Zeng Q."/>
            <person name="Aguileta G."/>
            <person name="Petit E."/>
            <person name="Badouin H."/>
            <person name="Andrews J."/>
            <person name="Razeeq D."/>
            <person name="Gabaldon T."/>
            <person name="Quesneville H."/>
            <person name="Giraud T."/>
            <person name="Hood M.E."/>
            <person name="Schultz D.J."/>
            <person name="Cuomo C.A."/>
        </authorList>
    </citation>
    <scope>NUCLEOTIDE SEQUENCE [LARGE SCALE GENOMIC DNA]</scope>
    <source>
        <strain evidence="2">P1A1 Lamole</strain>
        <strain evidence="4">p1A1 Lamole</strain>
    </source>
</reference>
<evidence type="ECO:0000313" key="4">
    <source>
        <dbReference type="Proteomes" id="UP000017200"/>
    </source>
</evidence>
<feature type="compositionally biased region" description="Low complexity" evidence="1">
    <location>
        <begin position="23"/>
        <end position="45"/>
    </location>
</feature>
<sequence length="202" mass="22125">MAHPTSPTTGYLKLDADPSAIDTPTSSTSTVSSNAAASTSTSTNTRIEPTNSTVATAWPYNPTPYASTSHPTPTPHPFLSSSSSFSSSLASPSSSEDEDDLSDLSSESSWTSSRIAYEDEQQWQASMRQLQLIWNVVALPFAAKWAGRKCAYWIFGRWQWFGFGDKRFWFGTALAKRVPETWWRTTTATATATATATTTRAW</sequence>
<dbReference type="PANTHER" id="PTHR28230:SF1">
    <property type="entry name" value="MITOCHONDRIAL IMPORT PROTEIN 2"/>
    <property type="match status" value="1"/>
</dbReference>
<dbReference type="Pfam" id="PF19117">
    <property type="entry name" value="Mim2"/>
    <property type="match status" value="1"/>
</dbReference>
<proteinExistence type="predicted"/>
<evidence type="ECO:0000313" key="3">
    <source>
        <dbReference type="EnsemblFungi" id="MVLG_06042T0"/>
    </source>
</evidence>
<name>U5HG21_USTV1</name>
<dbReference type="GO" id="GO:0070096">
    <property type="term" value="P:mitochondrial outer membrane translocase complex assembly"/>
    <property type="evidence" value="ECO:0007669"/>
    <property type="project" value="InterPro"/>
</dbReference>
<dbReference type="OrthoDB" id="5555533at2759"/>